<evidence type="ECO:0000259" key="15">
    <source>
        <dbReference type="Pfam" id="PF01225"/>
    </source>
</evidence>
<evidence type="ECO:0000256" key="14">
    <source>
        <dbReference type="HAMAP-Rule" id="MF_00046"/>
    </source>
</evidence>
<gene>
    <name evidence="14 18" type="primary">murC</name>
    <name evidence="18" type="ORF">caldi_24310</name>
</gene>
<evidence type="ECO:0000256" key="11">
    <source>
        <dbReference type="ARBA" id="ARBA00023306"/>
    </source>
</evidence>
<dbReference type="EMBL" id="AP025628">
    <property type="protein sequence ID" value="BDG61341.1"/>
    <property type="molecule type" value="Genomic_DNA"/>
</dbReference>
<keyword evidence="9 14" id="KW-0133">Cell shape</keyword>
<accession>A0AA35G8R4</accession>
<sequence length="468" mass="49936">MVSVGQRVHFIGIGGYGMSGLARVLLETGHVVTGSDARRSDRTEALERLGATVYIGHDPAHVQGADVVVYSTDVPADNPERVAAREAGIPLLHRSELLARFVNDREGIAVTGTHGKTTTTAMTATILEEGGLDPTVLVGGEVDHFGGTAKVGRGPYVVAEADESDGSFLRYTPRIAVVTNIEPEHLEHYGGDFANVVDAYRRFLGQVRPGGAIVACADDPRALELARAEAGRVRVVLYGLGAGPEPAPDWTASGVRVEPAGPVFTAVHQGRPAGEVRLGVPGRHNVQNALAALAVGHLLGVPFPRMAAALARYRGARRRFQVLAEAGGIRVVDDYAHHPTEIRATLRAAREVVGPPGRVIAVFQPHRYTRTASLLDEFGHAFGDADVVVLTEIYSPPGERPIPGVSGQVLAERVRQARGAAVHLLSDPEEIVRFLLREARPGDLVITLGAGDIWRVARDYGQRLRSVV</sequence>
<dbReference type="Gene3D" id="3.40.50.720">
    <property type="entry name" value="NAD(P)-binding Rossmann-like Domain"/>
    <property type="match status" value="1"/>
</dbReference>
<dbReference type="NCBIfam" id="TIGR01082">
    <property type="entry name" value="murC"/>
    <property type="match status" value="1"/>
</dbReference>
<keyword evidence="6 14" id="KW-0132">Cell division</keyword>
<evidence type="ECO:0000256" key="6">
    <source>
        <dbReference type="ARBA" id="ARBA00022618"/>
    </source>
</evidence>
<keyword evidence="10 14" id="KW-0573">Peptidoglycan synthesis</keyword>
<dbReference type="InterPro" id="IPR013221">
    <property type="entry name" value="Mur_ligase_cen"/>
</dbReference>
<dbReference type="InterPro" id="IPR050061">
    <property type="entry name" value="MurCDEF_pg_biosynth"/>
</dbReference>
<feature type="domain" description="Mur ligase N-terminal catalytic" evidence="15">
    <location>
        <begin position="8"/>
        <end position="104"/>
    </location>
</feature>
<keyword evidence="11 14" id="KW-0131">Cell cycle</keyword>
<organism evidence="18 19">
    <name type="scientific">Caldinitratiruptor microaerophilus</name>
    <dbReference type="NCBI Taxonomy" id="671077"/>
    <lineage>
        <taxon>Bacteria</taxon>
        <taxon>Bacillati</taxon>
        <taxon>Bacillota</taxon>
        <taxon>Clostridia</taxon>
        <taxon>Eubacteriales</taxon>
        <taxon>Symbiobacteriaceae</taxon>
        <taxon>Caldinitratiruptor</taxon>
    </lineage>
</organism>
<name>A0AA35G8R4_9FIRM</name>
<dbReference type="InterPro" id="IPR036615">
    <property type="entry name" value="Mur_ligase_C_dom_sf"/>
</dbReference>
<evidence type="ECO:0000313" key="18">
    <source>
        <dbReference type="EMBL" id="BDG61341.1"/>
    </source>
</evidence>
<dbReference type="InterPro" id="IPR036565">
    <property type="entry name" value="Mur-like_cat_sf"/>
</dbReference>
<dbReference type="InterPro" id="IPR004101">
    <property type="entry name" value="Mur_ligase_C"/>
</dbReference>
<dbReference type="SUPFAM" id="SSF53623">
    <property type="entry name" value="MurD-like peptide ligases, catalytic domain"/>
    <property type="match status" value="1"/>
</dbReference>
<dbReference type="Pfam" id="PF01225">
    <property type="entry name" value="Mur_ligase"/>
    <property type="match status" value="1"/>
</dbReference>
<comment type="subcellular location">
    <subcellularLocation>
        <location evidence="1 14">Cytoplasm</location>
    </subcellularLocation>
</comment>
<keyword evidence="12 14" id="KW-0961">Cell wall biogenesis/degradation</keyword>
<evidence type="ECO:0000256" key="12">
    <source>
        <dbReference type="ARBA" id="ARBA00023316"/>
    </source>
</evidence>
<evidence type="ECO:0000256" key="3">
    <source>
        <dbReference type="ARBA" id="ARBA00012211"/>
    </source>
</evidence>
<dbReference type="KEGG" id="cmic:caldi_24310"/>
<dbReference type="AlphaFoldDB" id="A0AA35G8R4"/>
<evidence type="ECO:0000256" key="10">
    <source>
        <dbReference type="ARBA" id="ARBA00022984"/>
    </source>
</evidence>
<evidence type="ECO:0000256" key="7">
    <source>
        <dbReference type="ARBA" id="ARBA00022741"/>
    </source>
</evidence>
<dbReference type="Gene3D" id="3.40.1190.10">
    <property type="entry name" value="Mur-like, catalytic domain"/>
    <property type="match status" value="1"/>
</dbReference>
<evidence type="ECO:0000256" key="5">
    <source>
        <dbReference type="ARBA" id="ARBA00022598"/>
    </source>
</evidence>
<dbReference type="InterPro" id="IPR005758">
    <property type="entry name" value="UDP-N-AcMur_Ala_ligase_MurC"/>
</dbReference>
<dbReference type="Pfam" id="PF08245">
    <property type="entry name" value="Mur_ligase_M"/>
    <property type="match status" value="1"/>
</dbReference>
<evidence type="ECO:0000256" key="9">
    <source>
        <dbReference type="ARBA" id="ARBA00022960"/>
    </source>
</evidence>
<keyword evidence="5 14" id="KW-0436">Ligase</keyword>
<evidence type="ECO:0000313" key="19">
    <source>
        <dbReference type="Proteomes" id="UP001163687"/>
    </source>
</evidence>
<evidence type="ECO:0000256" key="2">
    <source>
        <dbReference type="ARBA" id="ARBA00004752"/>
    </source>
</evidence>
<evidence type="ECO:0000256" key="4">
    <source>
        <dbReference type="ARBA" id="ARBA00022490"/>
    </source>
</evidence>
<dbReference type="InterPro" id="IPR000713">
    <property type="entry name" value="Mur_ligase_N"/>
</dbReference>
<dbReference type="PANTHER" id="PTHR43445:SF3">
    <property type="entry name" value="UDP-N-ACETYLMURAMATE--L-ALANINE LIGASE"/>
    <property type="match status" value="1"/>
</dbReference>
<protein>
    <recommendedName>
        <fullName evidence="3 14">UDP-N-acetylmuramate--L-alanine ligase</fullName>
        <ecNumber evidence="3 14">6.3.2.8</ecNumber>
    </recommendedName>
    <alternativeName>
        <fullName evidence="14">UDP-N-acetylmuramoyl-L-alanine synthetase</fullName>
    </alternativeName>
</protein>
<dbReference type="GO" id="GO:0008763">
    <property type="term" value="F:UDP-N-acetylmuramate-L-alanine ligase activity"/>
    <property type="evidence" value="ECO:0007669"/>
    <property type="project" value="UniProtKB-UniRule"/>
</dbReference>
<dbReference type="GO" id="GO:0071555">
    <property type="term" value="P:cell wall organization"/>
    <property type="evidence" value="ECO:0007669"/>
    <property type="project" value="UniProtKB-KW"/>
</dbReference>
<dbReference type="EC" id="6.3.2.8" evidence="3 14"/>
<evidence type="ECO:0000259" key="17">
    <source>
        <dbReference type="Pfam" id="PF08245"/>
    </source>
</evidence>
<evidence type="ECO:0000256" key="8">
    <source>
        <dbReference type="ARBA" id="ARBA00022840"/>
    </source>
</evidence>
<comment type="pathway">
    <text evidence="2 14">Cell wall biogenesis; peptidoglycan biosynthesis.</text>
</comment>
<evidence type="ECO:0000256" key="1">
    <source>
        <dbReference type="ARBA" id="ARBA00004496"/>
    </source>
</evidence>
<proteinExistence type="inferred from homology"/>
<dbReference type="GO" id="GO:0005524">
    <property type="term" value="F:ATP binding"/>
    <property type="evidence" value="ECO:0007669"/>
    <property type="project" value="UniProtKB-UniRule"/>
</dbReference>
<dbReference type="Gene3D" id="3.90.190.20">
    <property type="entry name" value="Mur ligase, C-terminal domain"/>
    <property type="match status" value="1"/>
</dbReference>
<keyword evidence="8 14" id="KW-0067">ATP-binding</keyword>
<reference evidence="18" key="1">
    <citation type="submission" date="2022-03" db="EMBL/GenBank/DDBJ databases">
        <title>Complete genome sequence of Caldinitratiruptor microaerophilus.</title>
        <authorList>
            <person name="Mukaiyama R."/>
            <person name="Nishiyama T."/>
            <person name="Ueda K."/>
        </authorList>
    </citation>
    <scope>NUCLEOTIDE SEQUENCE</scope>
    <source>
        <strain evidence="18">JCM 16183</strain>
    </source>
</reference>
<evidence type="ECO:0000259" key="16">
    <source>
        <dbReference type="Pfam" id="PF02875"/>
    </source>
</evidence>
<comment type="catalytic activity">
    <reaction evidence="13 14">
        <text>UDP-N-acetyl-alpha-D-muramate + L-alanine + ATP = UDP-N-acetyl-alpha-D-muramoyl-L-alanine + ADP + phosphate + H(+)</text>
        <dbReference type="Rhea" id="RHEA:23372"/>
        <dbReference type="ChEBI" id="CHEBI:15378"/>
        <dbReference type="ChEBI" id="CHEBI:30616"/>
        <dbReference type="ChEBI" id="CHEBI:43474"/>
        <dbReference type="ChEBI" id="CHEBI:57972"/>
        <dbReference type="ChEBI" id="CHEBI:70757"/>
        <dbReference type="ChEBI" id="CHEBI:83898"/>
        <dbReference type="ChEBI" id="CHEBI:456216"/>
        <dbReference type="EC" id="6.3.2.8"/>
    </reaction>
</comment>
<comment type="similarity">
    <text evidence="14">Belongs to the MurCDEF family.</text>
</comment>
<comment type="function">
    <text evidence="14">Cell wall formation.</text>
</comment>
<dbReference type="GO" id="GO:0051301">
    <property type="term" value="P:cell division"/>
    <property type="evidence" value="ECO:0007669"/>
    <property type="project" value="UniProtKB-KW"/>
</dbReference>
<keyword evidence="4 14" id="KW-0963">Cytoplasm</keyword>
<dbReference type="PANTHER" id="PTHR43445">
    <property type="entry name" value="UDP-N-ACETYLMURAMATE--L-ALANINE LIGASE-RELATED"/>
    <property type="match status" value="1"/>
</dbReference>
<keyword evidence="19" id="KW-1185">Reference proteome</keyword>
<keyword evidence="7 14" id="KW-0547">Nucleotide-binding</keyword>
<feature type="binding site" evidence="14">
    <location>
        <begin position="112"/>
        <end position="118"/>
    </location>
    <ligand>
        <name>ATP</name>
        <dbReference type="ChEBI" id="CHEBI:30616"/>
    </ligand>
</feature>
<dbReference type="SUPFAM" id="SSF51984">
    <property type="entry name" value="MurCD N-terminal domain"/>
    <property type="match status" value="1"/>
</dbReference>
<dbReference type="SUPFAM" id="SSF53244">
    <property type="entry name" value="MurD-like peptide ligases, peptide-binding domain"/>
    <property type="match status" value="1"/>
</dbReference>
<dbReference type="Proteomes" id="UP001163687">
    <property type="component" value="Chromosome"/>
</dbReference>
<feature type="domain" description="Mur ligase central" evidence="17">
    <location>
        <begin position="110"/>
        <end position="295"/>
    </location>
</feature>
<dbReference type="GO" id="GO:0009252">
    <property type="term" value="P:peptidoglycan biosynthetic process"/>
    <property type="evidence" value="ECO:0007669"/>
    <property type="project" value="UniProtKB-UniRule"/>
</dbReference>
<dbReference type="HAMAP" id="MF_00046">
    <property type="entry name" value="MurC"/>
    <property type="match status" value="1"/>
</dbReference>
<feature type="domain" description="Mur ligase C-terminal" evidence="16">
    <location>
        <begin position="318"/>
        <end position="451"/>
    </location>
</feature>
<dbReference type="GO" id="GO:0005737">
    <property type="term" value="C:cytoplasm"/>
    <property type="evidence" value="ECO:0007669"/>
    <property type="project" value="UniProtKB-SubCell"/>
</dbReference>
<dbReference type="Pfam" id="PF02875">
    <property type="entry name" value="Mur_ligase_C"/>
    <property type="match status" value="1"/>
</dbReference>
<evidence type="ECO:0000256" key="13">
    <source>
        <dbReference type="ARBA" id="ARBA00047833"/>
    </source>
</evidence>
<dbReference type="GO" id="GO:0008360">
    <property type="term" value="P:regulation of cell shape"/>
    <property type="evidence" value="ECO:0007669"/>
    <property type="project" value="UniProtKB-KW"/>
</dbReference>